<dbReference type="InterPro" id="IPR038765">
    <property type="entry name" value="Papain-like_cys_pep_sf"/>
</dbReference>
<dbReference type="EMBL" id="JABWDY010004461">
    <property type="protein sequence ID" value="KAF5205158.1"/>
    <property type="molecule type" value="Genomic_DNA"/>
</dbReference>
<dbReference type="FunFam" id="3.90.70.10:FF:000067">
    <property type="entry name" value="Senescence-specific cysteine protease"/>
    <property type="match status" value="1"/>
</dbReference>
<dbReference type="PRINTS" id="PR00705">
    <property type="entry name" value="PAPAIN"/>
</dbReference>
<evidence type="ECO:0000256" key="7">
    <source>
        <dbReference type="SAM" id="SignalP"/>
    </source>
</evidence>
<dbReference type="PROSITE" id="PS00639">
    <property type="entry name" value="THIOL_PROTEASE_HIS"/>
    <property type="match status" value="1"/>
</dbReference>
<evidence type="ECO:0000256" key="1">
    <source>
        <dbReference type="ARBA" id="ARBA00008455"/>
    </source>
</evidence>
<dbReference type="CDD" id="cd02248">
    <property type="entry name" value="Peptidase_C1A"/>
    <property type="match status" value="1"/>
</dbReference>
<name>A0A7J6X8E0_THATH</name>
<evidence type="ECO:0000256" key="2">
    <source>
        <dbReference type="ARBA" id="ARBA00022670"/>
    </source>
</evidence>
<dbReference type="Proteomes" id="UP000554482">
    <property type="component" value="Unassembled WGS sequence"/>
</dbReference>
<dbReference type="PANTHER" id="PTHR12411">
    <property type="entry name" value="CYSTEINE PROTEASE FAMILY C1-RELATED"/>
    <property type="match status" value="1"/>
</dbReference>
<dbReference type="SUPFAM" id="SSF54001">
    <property type="entry name" value="Cysteine proteinases"/>
    <property type="match status" value="1"/>
</dbReference>
<feature type="domain" description="Cathepsin propeptide inhibitor" evidence="9">
    <location>
        <begin position="53"/>
        <end position="109"/>
    </location>
</feature>
<evidence type="ECO:0000256" key="4">
    <source>
        <dbReference type="ARBA" id="ARBA00022801"/>
    </source>
</evidence>
<dbReference type="OrthoDB" id="10253408at2759"/>
<dbReference type="InterPro" id="IPR025661">
    <property type="entry name" value="Pept_asp_AS"/>
</dbReference>
<dbReference type="Pfam" id="PF00112">
    <property type="entry name" value="Peptidase_C1"/>
    <property type="match status" value="1"/>
</dbReference>
<dbReference type="GO" id="GO:0008234">
    <property type="term" value="F:cysteine-type peptidase activity"/>
    <property type="evidence" value="ECO:0007669"/>
    <property type="project" value="UniProtKB-KW"/>
</dbReference>
<sequence>MATYVSAGRCSILQGLLILFALWIPSNAYKPHYRPSDGGSSPTNTTQAMRDRYERWLTEHGRKYGDQNEWNHRFKIYQSNVDFIDNFNSQNNSFKLIDNQFADLTNEEFRNMYLGYKPSNATMNATRRFENISIKDLSDNVDWRDNGAVNDIKDQGKCGSCWAFSAVAAVEGITQIKTGKLISLSEQQLIDCNRGQQNEGCNGGLMDEAFDFIIKHGGLTTEENYPYTGKDDKCDNQKSTKKVATLSGYAQVPENDERSLRVAVSQQPVSVAIDASSSSFQFYSKGIFTGSCATNLNHGVTIVGYGGEDDTTYWIVRNSWGSTWGENGYVRMQRDISSPKGLCGIAMQASYPLQESKGH</sequence>
<evidence type="ECO:0000256" key="5">
    <source>
        <dbReference type="ARBA" id="ARBA00022807"/>
    </source>
</evidence>
<accession>A0A7J6X8E0</accession>
<protein>
    <submittedName>
        <fullName evidence="10">Cysteine protease protein</fullName>
    </submittedName>
</protein>
<evidence type="ECO:0000259" key="8">
    <source>
        <dbReference type="SMART" id="SM00645"/>
    </source>
</evidence>
<dbReference type="InterPro" id="IPR039417">
    <property type="entry name" value="Peptidase_C1A_papain-like"/>
</dbReference>
<dbReference type="PROSITE" id="PS00139">
    <property type="entry name" value="THIOL_PROTEASE_CYS"/>
    <property type="match status" value="1"/>
</dbReference>
<keyword evidence="3 7" id="KW-0732">Signal</keyword>
<dbReference type="SMART" id="SM00848">
    <property type="entry name" value="Inhibitor_I29"/>
    <property type="match status" value="1"/>
</dbReference>
<evidence type="ECO:0000313" key="11">
    <source>
        <dbReference type="Proteomes" id="UP000554482"/>
    </source>
</evidence>
<dbReference type="Pfam" id="PF08246">
    <property type="entry name" value="Inhibitor_I29"/>
    <property type="match status" value="1"/>
</dbReference>
<keyword evidence="4" id="KW-0378">Hydrolase</keyword>
<dbReference type="InterPro" id="IPR013128">
    <property type="entry name" value="Peptidase_C1A"/>
</dbReference>
<dbReference type="SMART" id="SM00645">
    <property type="entry name" value="Pept_C1"/>
    <property type="match status" value="1"/>
</dbReference>
<dbReference type="Gene3D" id="3.90.70.10">
    <property type="entry name" value="Cysteine proteinases"/>
    <property type="match status" value="1"/>
</dbReference>
<comment type="caution">
    <text evidence="10">The sequence shown here is derived from an EMBL/GenBank/DDBJ whole genome shotgun (WGS) entry which is preliminary data.</text>
</comment>
<keyword evidence="2 10" id="KW-0645">Protease</keyword>
<feature type="domain" description="Peptidase C1A papain C-terminal" evidence="8">
    <location>
        <begin position="137"/>
        <end position="353"/>
    </location>
</feature>
<keyword evidence="5" id="KW-0788">Thiol protease</keyword>
<gene>
    <name evidence="10" type="ORF">FRX31_005254</name>
</gene>
<feature type="signal peptide" evidence="7">
    <location>
        <begin position="1"/>
        <end position="28"/>
    </location>
</feature>
<keyword evidence="11" id="KW-1185">Reference proteome</keyword>
<dbReference type="InterPro" id="IPR000169">
    <property type="entry name" value="Pept_cys_AS"/>
</dbReference>
<dbReference type="GO" id="GO:0006508">
    <property type="term" value="P:proteolysis"/>
    <property type="evidence" value="ECO:0007669"/>
    <property type="project" value="UniProtKB-KW"/>
</dbReference>
<evidence type="ECO:0000256" key="6">
    <source>
        <dbReference type="ARBA" id="ARBA00023157"/>
    </source>
</evidence>
<proteinExistence type="inferred from homology"/>
<dbReference type="AlphaFoldDB" id="A0A7J6X8E0"/>
<dbReference type="InterPro" id="IPR000668">
    <property type="entry name" value="Peptidase_C1A_C"/>
</dbReference>
<dbReference type="PROSITE" id="PS00640">
    <property type="entry name" value="THIOL_PROTEASE_ASN"/>
    <property type="match status" value="1"/>
</dbReference>
<comment type="similarity">
    <text evidence="1">Belongs to the peptidase C1 family.</text>
</comment>
<organism evidence="10 11">
    <name type="scientific">Thalictrum thalictroides</name>
    <name type="common">Rue-anemone</name>
    <name type="synonym">Anemone thalictroides</name>
    <dbReference type="NCBI Taxonomy" id="46969"/>
    <lineage>
        <taxon>Eukaryota</taxon>
        <taxon>Viridiplantae</taxon>
        <taxon>Streptophyta</taxon>
        <taxon>Embryophyta</taxon>
        <taxon>Tracheophyta</taxon>
        <taxon>Spermatophyta</taxon>
        <taxon>Magnoliopsida</taxon>
        <taxon>Ranunculales</taxon>
        <taxon>Ranunculaceae</taxon>
        <taxon>Thalictroideae</taxon>
        <taxon>Thalictrum</taxon>
    </lineage>
</organism>
<feature type="chain" id="PRO_5029591812" evidence="7">
    <location>
        <begin position="29"/>
        <end position="359"/>
    </location>
</feature>
<evidence type="ECO:0000259" key="9">
    <source>
        <dbReference type="SMART" id="SM00848"/>
    </source>
</evidence>
<dbReference type="InterPro" id="IPR025660">
    <property type="entry name" value="Pept_his_AS"/>
</dbReference>
<reference evidence="10 11" key="1">
    <citation type="submission" date="2020-06" db="EMBL/GenBank/DDBJ databases">
        <title>Transcriptomic and genomic resources for Thalictrum thalictroides and T. hernandezii: Facilitating candidate gene discovery in an emerging model plant lineage.</title>
        <authorList>
            <person name="Arias T."/>
            <person name="Riano-Pachon D.M."/>
            <person name="Di Stilio V.S."/>
        </authorList>
    </citation>
    <scope>NUCLEOTIDE SEQUENCE [LARGE SCALE GENOMIC DNA]</scope>
    <source>
        <strain evidence="11">cv. WT478/WT964</strain>
        <tissue evidence="10">Leaves</tissue>
    </source>
</reference>
<dbReference type="InterPro" id="IPR013201">
    <property type="entry name" value="Prot_inhib_I29"/>
</dbReference>
<keyword evidence="6" id="KW-1015">Disulfide bond</keyword>
<evidence type="ECO:0000313" key="10">
    <source>
        <dbReference type="EMBL" id="KAF5205158.1"/>
    </source>
</evidence>
<evidence type="ECO:0000256" key="3">
    <source>
        <dbReference type="ARBA" id="ARBA00022729"/>
    </source>
</evidence>